<keyword evidence="5" id="KW-0547">Nucleotide-binding</keyword>
<reference evidence="9" key="1">
    <citation type="journal article" date="2019" name="PLoS Negl. Trop. Dis.">
        <title>Revisiting the worldwide diversity of Leptospira species in the environment.</title>
        <authorList>
            <person name="Vincent A.T."/>
            <person name="Schiettekatte O."/>
            <person name="Bourhy P."/>
            <person name="Veyrier F.J."/>
            <person name="Picardeau M."/>
        </authorList>
    </citation>
    <scope>NUCLEOTIDE SEQUENCE [LARGE SCALE GENOMIC DNA]</scope>
    <source>
        <strain evidence="9">201800277</strain>
    </source>
</reference>
<dbReference type="Gene3D" id="2.160.10.10">
    <property type="entry name" value="Hexapeptide repeat proteins"/>
    <property type="match status" value="1"/>
</dbReference>
<accession>A0A2M9Y1F7</accession>
<dbReference type="InterPro" id="IPR029044">
    <property type="entry name" value="Nucleotide-diphossugar_trans"/>
</dbReference>
<dbReference type="InterPro" id="IPR005835">
    <property type="entry name" value="NTP_transferase_dom"/>
</dbReference>
<keyword evidence="3 9" id="KW-0808">Transferase</keyword>
<dbReference type="OrthoDB" id="9801810at2"/>
<dbReference type="SUPFAM" id="SSF53448">
    <property type="entry name" value="Nucleotide-diphospho-sugar transferases"/>
    <property type="match status" value="1"/>
</dbReference>
<dbReference type="RefSeq" id="WP_100790739.1">
    <property type="nucleotide sequence ID" value="NZ_NPDQ01000004.1"/>
</dbReference>
<dbReference type="Pfam" id="PF00483">
    <property type="entry name" value="NTP_transferase"/>
    <property type="match status" value="1"/>
</dbReference>
<dbReference type="CDD" id="cd02508">
    <property type="entry name" value="ADP_Glucose_PP"/>
    <property type="match status" value="1"/>
</dbReference>
<dbReference type="Pfam" id="PF25247">
    <property type="entry name" value="LbH_GLGC"/>
    <property type="match status" value="1"/>
</dbReference>
<evidence type="ECO:0000313" key="10">
    <source>
        <dbReference type="Proteomes" id="UP000297891"/>
    </source>
</evidence>
<evidence type="ECO:0000313" key="9">
    <source>
        <dbReference type="EMBL" id="TGK91900.1"/>
    </source>
</evidence>
<comment type="similarity">
    <text evidence="1">Belongs to the bacterial/plant glucose-1-phosphate adenylyltransferase family.</text>
</comment>
<comment type="caution">
    <text evidence="9">The sequence shown here is derived from an EMBL/GenBank/DDBJ whole genome shotgun (WGS) entry which is preliminary data.</text>
</comment>
<gene>
    <name evidence="9" type="ORF">EHQ30_17085</name>
</gene>
<evidence type="ECO:0000256" key="5">
    <source>
        <dbReference type="ARBA" id="ARBA00022741"/>
    </source>
</evidence>
<evidence type="ECO:0000256" key="1">
    <source>
        <dbReference type="ARBA" id="ARBA00010443"/>
    </source>
</evidence>
<keyword evidence="10" id="KW-1185">Reference proteome</keyword>
<evidence type="ECO:0000256" key="4">
    <source>
        <dbReference type="ARBA" id="ARBA00022695"/>
    </source>
</evidence>
<protein>
    <submittedName>
        <fullName evidence="9">Glucose-1-phosphate adenylyltransferase</fullName>
    </submittedName>
</protein>
<dbReference type="EMBL" id="RQFP01000014">
    <property type="protein sequence ID" value="TGK91900.1"/>
    <property type="molecule type" value="Genomic_DNA"/>
</dbReference>
<evidence type="ECO:0000256" key="3">
    <source>
        <dbReference type="ARBA" id="ARBA00022679"/>
    </source>
</evidence>
<evidence type="ECO:0000256" key="7">
    <source>
        <dbReference type="ARBA" id="ARBA00023277"/>
    </source>
</evidence>
<dbReference type="InterPro" id="IPR011831">
    <property type="entry name" value="ADP-Glc_PPase"/>
</dbReference>
<dbReference type="GO" id="GO:0005978">
    <property type="term" value="P:glycogen biosynthetic process"/>
    <property type="evidence" value="ECO:0007669"/>
    <property type="project" value="InterPro"/>
</dbReference>
<keyword evidence="7" id="KW-0119">Carbohydrate metabolism</keyword>
<sequence length="427" mass="48327">MRFQEDSIDCVDFILKKDEVLTIILGGGKGTRLLPLTEKRSKPAVSFGGKYRLIDIPISNSLNSGFEKIFILTQFNSYSLNRHINRTYATNNIHQKSFVEIIAAEQTVSSANWFEGTADAVRKVLPYIREQKPKYVLILSGDQLYNMDLSDFMQSHLMDPETEISVATNAIPEDQIYGLGIVKSGVGGFIQEFIEKPQEVSQVESCRTKNGNFLANMGIYIFNTSTLIDVLEDRNMADFGKEILPKAIRERKVKAYTYDGYWEDIGTIRAFYEANLMLTDHIPKFNLYLEKTPIYTRARALPPSKIIQAVVNQALISEGTILNQCEVHRSIIGVRQLIASGTKIYDSIIMGLDHYGYFDRKSGKIPIGIGPNCEIRRTIVDKDCAIGANVRLLNEQNLQEYEDEYIRIREGIIVVPRHTAVPDGYTI</sequence>
<evidence type="ECO:0000259" key="8">
    <source>
        <dbReference type="Pfam" id="PF00483"/>
    </source>
</evidence>
<dbReference type="AlphaFoldDB" id="A0A2M9Y1F7"/>
<keyword evidence="6" id="KW-0067">ATP-binding</keyword>
<dbReference type="GO" id="GO:0008878">
    <property type="term" value="F:glucose-1-phosphate adenylyltransferase activity"/>
    <property type="evidence" value="ECO:0007669"/>
    <property type="project" value="InterPro"/>
</dbReference>
<name>A0A2M9Y1F7_9LEPT</name>
<dbReference type="InterPro" id="IPR011004">
    <property type="entry name" value="Trimer_LpxA-like_sf"/>
</dbReference>
<feature type="domain" description="Nucleotidyl transferase" evidence="8">
    <location>
        <begin position="22"/>
        <end position="279"/>
    </location>
</feature>
<dbReference type="PANTHER" id="PTHR43523:SF12">
    <property type="entry name" value="GLUCOSE-1-PHOSPHATE ADENYLYLTRANSFERASE LARGE SUBUNIT 1, CHLOROPLASTIC-RELATED"/>
    <property type="match status" value="1"/>
</dbReference>
<keyword evidence="2" id="KW-0321">Glycogen metabolism</keyword>
<proteinExistence type="inferred from homology"/>
<dbReference type="SUPFAM" id="SSF51161">
    <property type="entry name" value="Trimeric LpxA-like enzymes"/>
    <property type="match status" value="1"/>
</dbReference>
<organism evidence="9 10">
    <name type="scientific">Leptospira brenneri</name>
    <dbReference type="NCBI Taxonomy" id="2023182"/>
    <lineage>
        <taxon>Bacteria</taxon>
        <taxon>Pseudomonadati</taxon>
        <taxon>Spirochaetota</taxon>
        <taxon>Spirochaetia</taxon>
        <taxon>Leptospirales</taxon>
        <taxon>Leptospiraceae</taxon>
        <taxon>Leptospira</taxon>
    </lineage>
</organism>
<evidence type="ECO:0000256" key="6">
    <source>
        <dbReference type="ARBA" id="ARBA00022840"/>
    </source>
</evidence>
<evidence type="ECO:0000256" key="2">
    <source>
        <dbReference type="ARBA" id="ARBA00022600"/>
    </source>
</evidence>
<keyword evidence="4 9" id="KW-0548">Nucleotidyltransferase</keyword>
<dbReference type="PROSITE" id="PS00809">
    <property type="entry name" value="ADP_GLC_PYROPHOSPH_2"/>
    <property type="match status" value="1"/>
</dbReference>
<dbReference type="InterPro" id="IPR005836">
    <property type="entry name" value="ADP_Glu_pyroP_CS"/>
</dbReference>
<dbReference type="CDD" id="cd04651">
    <property type="entry name" value="LbH_G1P_AT_C"/>
    <property type="match status" value="1"/>
</dbReference>
<dbReference type="Proteomes" id="UP000297891">
    <property type="component" value="Unassembled WGS sequence"/>
</dbReference>
<dbReference type="GO" id="GO:0005524">
    <property type="term" value="F:ATP binding"/>
    <property type="evidence" value="ECO:0007669"/>
    <property type="project" value="UniProtKB-KW"/>
</dbReference>
<dbReference type="Gene3D" id="3.90.550.10">
    <property type="entry name" value="Spore Coat Polysaccharide Biosynthesis Protein SpsA, Chain A"/>
    <property type="match status" value="1"/>
</dbReference>
<dbReference type="PANTHER" id="PTHR43523">
    <property type="entry name" value="GLUCOSE-1-PHOSPHATE ADENYLYLTRANSFERASE-RELATED"/>
    <property type="match status" value="1"/>
</dbReference>
<dbReference type="PROSITE" id="PS00808">
    <property type="entry name" value="ADP_GLC_PYROPHOSPH_1"/>
    <property type="match status" value="1"/>
</dbReference>